<evidence type="ECO:0000313" key="4">
    <source>
        <dbReference type="Proteomes" id="UP000650628"/>
    </source>
</evidence>
<name>A0A8J3TWT1_9ACTN</name>
<evidence type="ECO:0000313" key="3">
    <source>
        <dbReference type="EMBL" id="GII31874.1"/>
    </source>
</evidence>
<organism evidence="3 4">
    <name type="scientific">Planotetraspora mira</name>
    <dbReference type="NCBI Taxonomy" id="58121"/>
    <lineage>
        <taxon>Bacteria</taxon>
        <taxon>Bacillati</taxon>
        <taxon>Actinomycetota</taxon>
        <taxon>Actinomycetes</taxon>
        <taxon>Streptosporangiales</taxon>
        <taxon>Streptosporangiaceae</taxon>
        <taxon>Planotetraspora</taxon>
    </lineage>
</organism>
<dbReference type="InterPro" id="IPR006059">
    <property type="entry name" value="SBP"/>
</dbReference>
<dbReference type="SUPFAM" id="SSF53850">
    <property type="entry name" value="Periplasmic binding protein-like II"/>
    <property type="match status" value="1"/>
</dbReference>
<proteinExistence type="predicted"/>
<keyword evidence="4" id="KW-1185">Reference proteome</keyword>
<dbReference type="Pfam" id="PF01547">
    <property type="entry name" value="SBP_bac_1"/>
    <property type="match status" value="1"/>
</dbReference>
<dbReference type="Proteomes" id="UP000650628">
    <property type="component" value="Unassembled WGS sequence"/>
</dbReference>
<feature type="signal peptide" evidence="2">
    <location>
        <begin position="1"/>
        <end position="19"/>
    </location>
</feature>
<dbReference type="EMBL" id="BOOO01000031">
    <property type="protein sequence ID" value="GII31874.1"/>
    <property type="molecule type" value="Genomic_DNA"/>
</dbReference>
<keyword evidence="2" id="KW-0732">Signal</keyword>
<dbReference type="Gene3D" id="3.40.190.10">
    <property type="entry name" value="Periplasmic binding protein-like II"/>
    <property type="match status" value="1"/>
</dbReference>
<dbReference type="InterPro" id="IPR050490">
    <property type="entry name" value="Bact_solute-bd_prot1"/>
</dbReference>
<evidence type="ECO:0000256" key="2">
    <source>
        <dbReference type="SAM" id="SignalP"/>
    </source>
</evidence>
<comment type="caution">
    <text evidence="3">The sequence shown here is derived from an EMBL/GenBank/DDBJ whole genome shotgun (WGS) entry which is preliminary data.</text>
</comment>
<reference evidence="3 4" key="1">
    <citation type="submission" date="2021-01" db="EMBL/GenBank/DDBJ databases">
        <title>Whole genome shotgun sequence of Planotetraspora mira NBRC 15435.</title>
        <authorList>
            <person name="Komaki H."/>
            <person name="Tamura T."/>
        </authorList>
    </citation>
    <scope>NUCLEOTIDE SEQUENCE [LARGE SCALE GENOMIC DNA]</scope>
    <source>
        <strain evidence="3 4">NBRC 15435</strain>
    </source>
</reference>
<dbReference type="AlphaFoldDB" id="A0A8J3TWT1"/>
<accession>A0A8J3TWT1</accession>
<dbReference type="PROSITE" id="PS51257">
    <property type="entry name" value="PROKAR_LIPOPROTEIN"/>
    <property type="match status" value="1"/>
</dbReference>
<dbReference type="PANTHER" id="PTHR43649">
    <property type="entry name" value="ARABINOSE-BINDING PROTEIN-RELATED"/>
    <property type="match status" value="1"/>
</dbReference>
<feature type="chain" id="PRO_5039277748" evidence="2">
    <location>
        <begin position="20"/>
        <end position="457"/>
    </location>
</feature>
<feature type="region of interest" description="Disordered" evidence="1">
    <location>
        <begin position="436"/>
        <end position="457"/>
    </location>
</feature>
<gene>
    <name evidence="3" type="ORF">Pmi06nite_53160</name>
</gene>
<dbReference type="PANTHER" id="PTHR43649:SF16">
    <property type="entry name" value="SUGAR-BINDING LIPOPROTEIN"/>
    <property type="match status" value="1"/>
</dbReference>
<evidence type="ECO:0000256" key="1">
    <source>
        <dbReference type="SAM" id="MobiDB-lite"/>
    </source>
</evidence>
<sequence length="457" mass="48090">MRVQMPGLFAAALIVAAVAGCSSGSSGSSESGSGGKTLITIGDLPPTTQQNVRQQFLDQVAAFEKANPDIKVEPHESVWDPKTFATRLAGGQLETVFRVPLTEPAGLAKRRQIADITTEVGKLPHATEFDKRALAPATDQAGHIFGLPTSEFALGLAYNRDLFGKAGLDPAKPPTTWDEVRTAAKAIQGKTGVPGFAVPTTNNTGGWIFTAMGYTFGGRLQQDSGGKTVATLDTPQSRNVLDLLKAMRWQDDSMGTQHLRNAGDLAKDFAAGKVAMMIATPSSYTEFATQFGGTPDVFGMAALPSGGTPATLLGGQIAVVSPKATATQRAAAVKWIDFYYLKPKYDPAFAESVAAAKAADQVPIGFPYVSPYGSTVAAPVLAAERKHANVPVDNFKPYEDGVAAQEFVTEPAVAGQDMYAALDTVQQAILTRKDADPAAELGKAEEKATAALNRAER</sequence>
<protein>
    <submittedName>
        <fullName evidence="3">Sugar ABC transporter substrate-binding protein</fullName>
    </submittedName>
</protein>
<dbReference type="RefSeq" id="WP_203955788.1">
    <property type="nucleotide sequence ID" value="NZ_BOOO01000031.1"/>
</dbReference>